<evidence type="ECO:0000313" key="3">
    <source>
        <dbReference type="Proteomes" id="UP001386955"/>
    </source>
</evidence>
<reference evidence="2 3" key="1">
    <citation type="submission" date="2024-01" db="EMBL/GenBank/DDBJ databases">
        <title>The genomes of 5 underutilized Papilionoideae crops provide insights into root nodulation and disease resistanc.</title>
        <authorList>
            <person name="Jiang F."/>
        </authorList>
    </citation>
    <scope>NUCLEOTIDE SEQUENCE [LARGE SCALE GENOMIC DNA]</scope>
    <source>
        <strain evidence="2">DUOXIRENSHENG_FW03</strain>
        <tissue evidence="2">Leaves</tissue>
    </source>
</reference>
<evidence type="ECO:0000313" key="2">
    <source>
        <dbReference type="EMBL" id="KAK7390654.1"/>
    </source>
</evidence>
<accession>A0AAN9SAP8</accession>
<protein>
    <recommendedName>
        <fullName evidence="4">Secreted protein</fullName>
    </recommendedName>
</protein>
<keyword evidence="1" id="KW-0732">Signal</keyword>
<comment type="caution">
    <text evidence="2">The sequence shown here is derived from an EMBL/GenBank/DDBJ whole genome shotgun (WGS) entry which is preliminary data.</text>
</comment>
<evidence type="ECO:0008006" key="4">
    <source>
        <dbReference type="Google" id="ProtNLM"/>
    </source>
</evidence>
<dbReference type="AlphaFoldDB" id="A0AAN9SAP8"/>
<keyword evidence="3" id="KW-1185">Reference proteome</keyword>
<dbReference type="Proteomes" id="UP001386955">
    <property type="component" value="Unassembled WGS sequence"/>
</dbReference>
<organism evidence="2 3">
    <name type="scientific">Psophocarpus tetragonolobus</name>
    <name type="common">Winged bean</name>
    <name type="synonym">Dolichos tetragonolobus</name>
    <dbReference type="NCBI Taxonomy" id="3891"/>
    <lineage>
        <taxon>Eukaryota</taxon>
        <taxon>Viridiplantae</taxon>
        <taxon>Streptophyta</taxon>
        <taxon>Embryophyta</taxon>
        <taxon>Tracheophyta</taxon>
        <taxon>Spermatophyta</taxon>
        <taxon>Magnoliopsida</taxon>
        <taxon>eudicotyledons</taxon>
        <taxon>Gunneridae</taxon>
        <taxon>Pentapetalae</taxon>
        <taxon>rosids</taxon>
        <taxon>fabids</taxon>
        <taxon>Fabales</taxon>
        <taxon>Fabaceae</taxon>
        <taxon>Papilionoideae</taxon>
        <taxon>50 kb inversion clade</taxon>
        <taxon>NPAAA clade</taxon>
        <taxon>indigoferoid/millettioid clade</taxon>
        <taxon>Phaseoleae</taxon>
        <taxon>Psophocarpus</taxon>
    </lineage>
</organism>
<sequence>MLLLWSVTQSFANLVGLIGSEASGVDHGQASPMETTNLSTTNVVTSRCANHLESLLVHNMGQLQSCNLTSKEHPTGGVCDT</sequence>
<feature type="chain" id="PRO_5042920089" description="Secreted protein" evidence="1">
    <location>
        <begin position="23"/>
        <end position="81"/>
    </location>
</feature>
<evidence type="ECO:0000256" key="1">
    <source>
        <dbReference type="SAM" id="SignalP"/>
    </source>
</evidence>
<dbReference type="EMBL" id="JAYMYS010000006">
    <property type="protein sequence ID" value="KAK7390654.1"/>
    <property type="molecule type" value="Genomic_DNA"/>
</dbReference>
<gene>
    <name evidence="2" type="ORF">VNO78_26000</name>
</gene>
<name>A0AAN9SAP8_PSOTE</name>
<proteinExistence type="predicted"/>
<feature type="signal peptide" evidence="1">
    <location>
        <begin position="1"/>
        <end position="22"/>
    </location>
</feature>